<sequence>MLTNRFNRELVLKVQRLASKRGISVSALGRELLEAAILA</sequence>
<reference evidence="1" key="1">
    <citation type="submission" date="2020-04" db="EMBL/GenBank/DDBJ databases">
        <authorList>
            <person name="Chiriac C."/>
            <person name="Salcher M."/>
            <person name="Ghai R."/>
            <person name="Kavagutti S V."/>
        </authorList>
    </citation>
    <scope>NUCLEOTIDE SEQUENCE</scope>
</reference>
<dbReference type="EMBL" id="LR796743">
    <property type="protein sequence ID" value="CAB4163278.1"/>
    <property type="molecule type" value="Genomic_DNA"/>
</dbReference>
<evidence type="ECO:0000313" key="1">
    <source>
        <dbReference type="EMBL" id="CAB4163278.1"/>
    </source>
</evidence>
<accession>A0A6J5P1R3</accession>
<protein>
    <submittedName>
        <fullName evidence="1">Uncharacterized protein</fullName>
    </submittedName>
</protein>
<organism evidence="1">
    <name type="scientific">uncultured Caudovirales phage</name>
    <dbReference type="NCBI Taxonomy" id="2100421"/>
    <lineage>
        <taxon>Viruses</taxon>
        <taxon>Duplodnaviria</taxon>
        <taxon>Heunggongvirae</taxon>
        <taxon>Uroviricota</taxon>
        <taxon>Caudoviricetes</taxon>
        <taxon>Peduoviridae</taxon>
        <taxon>Maltschvirus</taxon>
        <taxon>Maltschvirus maltsch</taxon>
    </lineage>
</organism>
<gene>
    <name evidence="1" type="ORF">UFOVP813_11</name>
</gene>
<proteinExistence type="predicted"/>
<name>A0A6J5P1R3_9CAUD</name>